<reference evidence="3" key="1">
    <citation type="journal article" date="2014" name="Sci. Data">
        <title>Genomes of diverse isolates of the marine cyanobacterium Prochlorococcus.</title>
        <authorList>
            <person name="Biller S."/>
            <person name="Berube P."/>
            <person name="Thompson J."/>
            <person name="Kelly L."/>
            <person name="Roggensack S."/>
            <person name="Awad L."/>
            <person name="Roache-Johnson K."/>
            <person name="Ding H."/>
            <person name="Giovannoni S.J."/>
            <person name="Moore L.R."/>
            <person name="Chisholm S.W."/>
        </authorList>
    </citation>
    <scope>NUCLEOTIDE SEQUENCE [LARGE SCALE GENOMIC DNA]</scope>
    <source>
        <strain evidence="3">MIT 9201</strain>
    </source>
</reference>
<keyword evidence="1" id="KW-1133">Transmembrane helix</keyword>
<dbReference type="RefSeq" id="WP_032521605.1">
    <property type="nucleotide sequence ID" value="NZ_CP138977.1"/>
</dbReference>
<evidence type="ECO:0000256" key="1">
    <source>
        <dbReference type="SAM" id="Phobius"/>
    </source>
</evidence>
<sequence length="59" mass="6349">MTDLYPASSSVSPFIAILWCLYPIALLVIIELILGGGFDDDNDDQDGGMLIPAYSKSNV</sequence>
<evidence type="ECO:0000313" key="3">
    <source>
        <dbReference type="Proteomes" id="UP000030355"/>
    </source>
</evidence>
<accession>A0A0A2A6V7</accession>
<feature type="transmembrane region" description="Helical" evidence="1">
    <location>
        <begin position="12"/>
        <end position="34"/>
    </location>
</feature>
<evidence type="ECO:0000313" key="2">
    <source>
        <dbReference type="EMBL" id="KGF96531.1"/>
    </source>
</evidence>
<protein>
    <submittedName>
        <fullName evidence="2">Uncharacterized protein</fullName>
    </submittedName>
</protein>
<name>A0A0A2A6V7_PROMR</name>
<proteinExistence type="predicted"/>
<keyword evidence="1" id="KW-0472">Membrane</keyword>
<keyword evidence="1" id="KW-0812">Transmembrane</keyword>
<comment type="caution">
    <text evidence="2">The sequence shown here is derived from an EMBL/GenBank/DDBJ whole genome shotgun (WGS) entry which is preliminary data.</text>
</comment>
<dbReference type="AlphaFoldDB" id="A0A0A2A6V7"/>
<gene>
    <name evidence="2" type="ORF">EU95_0416</name>
</gene>
<organism evidence="2 3">
    <name type="scientific">Prochlorococcus marinus str. MIT 9201</name>
    <dbReference type="NCBI Taxonomy" id="93057"/>
    <lineage>
        <taxon>Bacteria</taxon>
        <taxon>Bacillati</taxon>
        <taxon>Cyanobacteriota</taxon>
        <taxon>Cyanophyceae</taxon>
        <taxon>Synechococcales</taxon>
        <taxon>Prochlorococcaceae</taxon>
        <taxon>Prochlorococcus</taxon>
    </lineage>
</organism>
<dbReference type="STRING" id="93057.EU95_0416"/>
<dbReference type="EMBL" id="JNAL01000007">
    <property type="protein sequence ID" value="KGF96531.1"/>
    <property type="molecule type" value="Genomic_DNA"/>
</dbReference>
<dbReference type="Proteomes" id="UP000030355">
    <property type="component" value="Unassembled WGS sequence"/>
</dbReference>